<name>A0A9P5DRL8_9HYPO</name>
<comment type="caution">
    <text evidence="4">The sequence shown here is derived from an EMBL/GenBank/DDBJ whole genome shotgun (WGS) entry which is preliminary data.</text>
</comment>
<protein>
    <submittedName>
        <fullName evidence="4">Reverse transcriptase</fullName>
    </submittedName>
</protein>
<organism evidence="4 5">
    <name type="scientific">Fusarium beomiforme</name>
    <dbReference type="NCBI Taxonomy" id="44412"/>
    <lineage>
        <taxon>Eukaryota</taxon>
        <taxon>Fungi</taxon>
        <taxon>Dikarya</taxon>
        <taxon>Ascomycota</taxon>
        <taxon>Pezizomycotina</taxon>
        <taxon>Sordariomycetes</taxon>
        <taxon>Hypocreomycetidae</taxon>
        <taxon>Hypocreales</taxon>
        <taxon>Nectriaceae</taxon>
        <taxon>Fusarium</taxon>
        <taxon>Fusarium burgessii species complex</taxon>
    </lineage>
</organism>
<dbReference type="InterPro" id="IPR000477">
    <property type="entry name" value="RT_dom"/>
</dbReference>
<dbReference type="PROSITE" id="PS50878">
    <property type="entry name" value="RT_POL"/>
    <property type="match status" value="1"/>
</dbReference>
<dbReference type="GO" id="GO:0005739">
    <property type="term" value="C:mitochondrion"/>
    <property type="evidence" value="ECO:0007669"/>
    <property type="project" value="UniProtKB-SubCell"/>
</dbReference>
<keyword evidence="4" id="KW-0548">Nucleotidyltransferase</keyword>
<evidence type="ECO:0000313" key="4">
    <source>
        <dbReference type="EMBL" id="KAF4331888.1"/>
    </source>
</evidence>
<keyword evidence="2" id="KW-0496">Mitochondrion</keyword>
<proteinExistence type="predicted"/>
<feature type="domain" description="Reverse transcriptase" evidence="3">
    <location>
        <begin position="1"/>
        <end position="195"/>
    </location>
</feature>
<dbReference type="OrthoDB" id="5095609at2759"/>
<dbReference type="SUPFAM" id="SSF56672">
    <property type="entry name" value="DNA/RNA polymerases"/>
    <property type="match status" value="1"/>
</dbReference>
<reference evidence="4" key="2">
    <citation type="submission" date="2020-02" db="EMBL/GenBank/DDBJ databases">
        <title>Identification and distribution of gene clusters putatively required for synthesis of sphingolipid metabolism inhibitors in phylogenetically diverse species of the filamentous fungus Fusarium.</title>
        <authorList>
            <person name="Kim H.-S."/>
            <person name="Busman M."/>
            <person name="Brown D.W."/>
            <person name="Divon H."/>
            <person name="Uhlig S."/>
            <person name="Proctor R.H."/>
        </authorList>
    </citation>
    <scope>NUCLEOTIDE SEQUENCE</scope>
    <source>
        <strain evidence="4">NRRL 25174</strain>
    </source>
</reference>
<dbReference type="GO" id="GO:0003964">
    <property type="term" value="F:RNA-directed DNA polymerase activity"/>
    <property type="evidence" value="ECO:0007669"/>
    <property type="project" value="UniProtKB-KW"/>
</dbReference>
<reference evidence="4" key="1">
    <citation type="journal article" date="2017" name="Mycologia">
        <title>Fusarium algeriense, sp. nov., a novel toxigenic crown rot pathogen of durum wheat from Algeria is nested in the Fusarium burgessii species complex.</title>
        <authorList>
            <person name="Laraba I."/>
            <person name="Keddad A."/>
            <person name="Boureghda H."/>
            <person name="Abdallah N."/>
            <person name="Vaughan M.M."/>
            <person name="Proctor R.H."/>
            <person name="Busman M."/>
            <person name="O'Donnell K."/>
        </authorList>
    </citation>
    <scope>NUCLEOTIDE SEQUENCE</scope>
    <source>
        <strain evidence="4">NRRL 25174</strain>
    </source>
</reference>
<dbReference type="AlphaFoldDB" id="A0A9P5DRL8"/>
<dbReference type="Proteomes" id="UP000730481">
    <property type="component" value="Unassembled WGS sequence"/>
</dbReference>
<keyword evidence="5" id="KW-1185">Reference proteome</keyword>
<dbReference type="EMBL" id="PVQB02001328">
    <property type="protein sequence ID" value="KAF4331888.1"/>
    <property type="molecule type" value="Genomic_DNA"/>
</dbReference>
<keyword evidence="4" id="KW-0808">Transferase</keyword>
<evidence type="ECO:0000256" key="2">
    <source>
        <dbReference type="ARBA" id="ARBA00023128"/>
    </source>
</evidence>
<dbReference type="InterPro" id="IPR043502">
    <property type="entry name" value="DNA/RNA_pol_sf"/>
</dbReference>
<evidence type="ECO:0000313" key="5">
    <source>
        <dbReference type="Proteomes" id="UP000730481"/>
    </source>
</evidence>
<evidence type="ECO:0000256" key="1">
    <source>
        <dbReference type="ARBA" id="ARBA00004173"/>
    </source>
</evidence>
<gene>
    <name evidence="4" type="ORF">FBEOM_14332</name>
</gene>
<keyword evidence="4" id="KW-0695">RNA-directed DNA polymerase</keyword>
<comment type="subcellular location">
    <subcellularLocation>
        <location evidence="1">Mitochondrion</location>
    </subcellularLocation>
</comment>
<accession>A0A9P5DRL8</accession>
<sequence>MKAILKTSFSSSILLPFQLGVNSPGGVELAIFLLKEAIAGPNKADFQYITSVDLHNAFNSGARPSIASSVASFAPTFYKATTWAYNNPSLLVLSDGSTIASSKGVRQGDPIGPLLFSLSFRPTLEELARKLPGATLVAYLDDLYILSKDQGSLDIAREVLEKSPYKLNLAKSKELAIKDLKDQGLETLDTLQQAIAALQDLPKQYSLLLLRGSIHLLLRHLLRQLNPEGLSDLWERADILIKEAIMTLVARSPAEHPEEPDPYLLSLPVREGGLGLPLHKELAQGLYQAAKEAAKKILKDITSFFTSYPSLSTPQAQGKSAKEVFKEINEAKLEAFLQDLPISNKQARLENTSYLGHSETTEALRSRLFYPIKPLDLPCNACGVIASLGHEDTCKGASRRWIARHNAVNRAFVKALGSRPDLEVEIEPLVQQDSSLRADFAVTIGNSRYFYDIQIVAISKDSAKEDPYSTLKEAADKKRQKYQSLGAFFHPLIFSAGSLMDQETSQTYKKLQELLAMSPRDIDSDEPFDFGQGFLVPANVSIDDYDSTPMISLSHLNLRDLETLEEPLAPELGNTTNFDLDTRAPKETKVFFGKTQVDYGCDASIRKPLGEAIHSICGNGDCDKSVVYTRKVVHMVNGKRRKEAWLRISVRGEYYGRHTRGYMVSAVQNSVNPKTAKPAMRYYLPTNPNFQAQSCKMSKFSNYIKMRKNFGDTIYMEIDVTLQTSNSHCFTPNVLEEVAGALGGVGGSFFGYVVTSMIGC</sequence>
<dbReference type="Pfam" id="PF00078">
    <property type="entry name" value="RVT_1"/>
    <property type="match status" value="1"/>
</dbReference>
<evidence type="ECO:0000259" key="3">
    <source>
        <dbReference type="PROSITE" id="PS50878"/>
    </source>
</evidence>